<dbReference type="AlphaFoldDB" id="A0A366LP78"/>
<evidence type="ECO:0000256" key="1">
    <source>
        <dbReference type="ARBA" id="ARBA00023170"/>
    </source>
</evidence>
<dbReference type="CDD" id="cd13973">
    <property type="entry name" value="PK_MviN-like"/>
    <property type="match status" value="1"/>
</dbReference>
<dbReference type="InterPro" id="IPR000719">
    <property type="entry name" value="Prot_kinase_dom"/>
</dbReference>
<reference evidence="5 6" key="1">
    <citation type="submission" date="2018-06" db="EMBL/GenBank/DDBJ databases">
        <title>Sphaerisporangium craniellae sp. nov., isolated from a marine sponge in the South China Sea.</title>
        <authorList>
            <person name="Li L."/>
        </authorList>
    </citation>
    <scope>NUCLEOTIDE SEQUENCE [LARGE SCALE GENOMIC DNA]</scope>
    <source>
        <strain evidence="5 6">LHW63015</strain>
    </source>
</reference>
<keyword evidence="3" id="KW-0472">Membrane</keyword>
<dbReference type="GO" id="GO:0005524">
    <property type="term" value="F:ATP binding"/>
    <property type="evidence" value="ECO:0007669"/>
    <property type="project" value="InterPro"/>
</dbReference>
<keyword evidence="3" id="KW-1133">Transmembrane helix</keyword>
<dbReference type="SUPFAM" id="SSF49785">
    <property type="entry name" value="Galactose-binding domain-like"/>
    <property type="match status" value="1"/>
</dbReference>
<comment type="caution">
    <text evidence="5">The sequence shown here is derived from an EMBL/GenBank/DDBJ whole genome shotgun (WGS) entry which is preliminary data.</text>
</comment>
<evidence type="ECO:0000313" key="5">
    <source>
        <dbReference type="EMBL" id="RBQ15765.1"/>
    </source>
</evidence>
<evidence type="ECO:0000313" key="6">
    <source>
        <dbReference type="Proteomes" id="UP000253303"/>
    </source>
</evidence>
<keyword evidence="1" id="KW-0675">Receptor</keyword>
<keyword evidence="6" id="KW-1185">Reference proteome</keyword>
<name>A0A366LP78_9ACTN</name>
<dbReference type="RefSeq" id="WP_113985001.1">
    <property type="nucleotide sequence ID" value="NZ_QMEY01000021.1"/>
</dbReference>
<proteinExistence type="predicted"/>
<feature type="domain" description="Protein kinase" evidence="4">
    <location>
        <begin position="16"/>
        <end position="297"/>
    </location>
</feature>
<sequence length="525" mass="54916">MSAPAVEPGTKLAERFRVEDRVAEQDGAILWKAIDEVLARPVAVYTFSDSYARTSEVVTAARAASRLSDPRLTQVFDAAEEEQLSYVVSEWVTGETLADMLAAGPLEPERAAALVAEAAEALAHAHEAGLAHLCLRPSKLIWTSGSTVKVLGVGIDAALGDLTSDDPAGEDAAGLGRLLYAGLTGHWPGASDGPIGLPPAPTTPDGQICTPRQVTAGIPGYLDGITVRAALPAALRGQEPLISPADVADALGSVPRPAPVPIATLPPSVPLGPVGGDQDIRFEMSQPMPRTAAHPSRPMDSVRRHPHGPPTMPPTMPGPHHRPPQRPGMVNRAVMTVVVLVVMAVVGIGAWTLGRNIAGPTATKAQPTVSATPSAEPTPVKVSSAKDFDPEGSDGENPEYTRNAIDGKSSTEWHTDTYNTADFGRLKDGVGLMLDMGKSIKVSEVAVTFAKASGAKAEIRVGDSPDLDALKTVAKQSNASGKTTFKSTEAASGQYVLIWFTRLPADQGRFRGTIYDVVVYSPGSA</sequence>
<gene>
    <name evidence="5" type="ORF">DP939_34370</name>
</gene>
<keyword evidence="3" id="KW-0812">Transmembrane</keyword>
<dbReference type="Proteomes" id="UP000253303">
    <property type="component" value="Unassembled WGS sequence"/>
</dbReference>
<dbReference type="Gene3D" id="3.30.200.20">
    <property type="entry name" value="Phosphorylase Kinase, domain 1"/>
    <property type="match status" value="1"/>
</dbReference>
<keyword evidence="5" id="KW-0418">Kinase</keyword>
<protein>
    <submittedName>
        <fullName evidence="5">Serine/threonine protein kinase</fullName>
    </submittedName>
</protein>
<keyword evidence="5" id="KW-0723">Serine/threonine-protein kinase</keyword>
<dbReference type="InterPro" id="IPR011009">
    <property type="entry name" value="Kinase-like_dom_sf"/>
</dbReference>
<dbReference type="SUPFAM" id="SSF56112">
    <property type="entry name" value="Protein kinase-like (PK-like)"/>
    <property type="match status" value="1"/>
</dbReference>
<dbReference type="GO" id="GO:0004674">
    <property type="term" value="F:protein serine/threonine kinase activity"/>
    <property type="evidence" value="ECO:0007669"/>
    <property type="project" value="UniProtKB-KW"/>
</dbReference>
<dbReference type="Gene3D" id="2.60.120.260">
    <property type="entry name" value="Galactose-binding domain-like"/>
    <property type="match status" value="1"/>
</dbReference>
<dbReference type="EMBL" id="QMEY01000021">
    <property type="protein sequence ID" value="RBQ15765.1"/>
    <property type="molecule type" value="Genomic_DNA"/>
</dbReference>
<evidence type="ECO:0000256" key="2">
    <source>
        <dbReference type="SAM" id="MobiDB-lite"/>
    </source>
</evidence>
<keyword evidence="5" id="KW-0808">Transferase</keyword>
<dbReference type="PROSITE" id="PS50011">
    <property type="entry name" value="PROTEIN_KINASE_DOM"/>
    <property type="match status" value="1"/>
</dbReference>
<feature type="region of interest" description="Disordered" evidence="2">
    <location>
        <begin position="288"/>
        <end position="328"/>
    </location>
</feature>
<dbReference type="Gene3D" id="1.10.510.10">
    <property type="entry name" value="Transferase(Phosphotransferase) domain 1"/>
    <property type="match status" value="1"/>
</dbReference>
<feature type="compositionally biased region" description="Polar residues" evidence="2">
    <location>
        <begin position="363"/>
        <end position="375"/>
    </location>
</feature>
<feature type="compositionally biased region" description="Pro residues" evidence="2">
    <location>
        <begin position="308"/>
        <end position="317"/>
    </location>
</feature>
<dbReference type="Pfam" id="PF22633">
    <property type="entry name" value="F5_F8_type_C_2"/>
    <property type="match status" value="1"/>
</dbReference>
<accession>A0A366LP78</accession>
<evidence type="ECO:0000259" key="4">
    <source>
        <dbReference type="PROSITE" id="PS50011"/>
    </source>
</evidence>
<dbReference type="InterPro" id="IPR008979">
    <property type="entry name" value="Galactose-bd-like_sf"/>
</dbReference>
<dbReference type="OrthoDB" id="9786339at2"/>
<organism evidence="5 6">
    <name type="scientific">Spongiactinospora rosea</name>
    <dbReference type="NCBI Taxonomy" id="2248750"/>
    <lineage>
        <taxon>Bacteria</taxon>
        <taxon>Bacillati</taxon>
        <taxon>Actinomycetota</taxon>
        <taxon>Actinomycetes</taxon>
        <taxon>Streptosporangiales</taxon>
        <taxon>Streptosporangiaceae</taxon>
        <taxon>Spongiactinospora</taxon>
    </lineage>
</organism>
<evidence type="ECO:0000256" key="3">
    <source>
        <dbReference type="SAM" id="Phobius"/>
    </source>
</evidence>
<feature type="region of interest" description="Disordered" evidence="2">
    <location>
        <begin position="360"/>
        <end position="414"/>
    </location>
</feature>
<feature type="transmembrane region" description="Helical" evidence="3">
    <location>
        <begin position="333"/>
        <end position="354"/>
    </location>
</feature>